<feature type="chain" id="PRO_5004406862" evidence="1">
    <location>
        <begin position="27"/>
        <end position="598"/>
    </location>
</feature>
<feature type="signal peptide" evidence="1">
    <location>
        <begin position="1"/>
        <end position="26"/>
    </location>
</feature>
<gene>
    <name evidence="2" type="ORF">BN536_00136</name>
</gene>
<dbReference type="Proteomes" id="UP000018372">
    <property type="component" value="Unassembled WGS sequence"/>
</dbReference>
<evidence type="ECO:0000256" key="1">
    <source>
        <dbReference type="SAM" id="SignalP"/>
    </source>
</evidence>
<sequence>MKINRKTLYIAALGYLWMGGTETILAQDATADSVKTGFFNAMDYVRQKRYIPAGRVIDPKARGWNSSLSIYAGAGKLGGGAAGPYSKEFGIAFTKDVTSFNSYRLAVEGAVNEQIGRGGVEIAHMFRILDYLRGYKDDLRWDLETVVGIGIYGTKNKVSKERFVAGGIHGGLHVNYHLHNHLDLFLEPRVNLFTDGINGLESQKRYDIGAQAMAGLTYRFTGLHKTSGPSANSGALDNLFYEIYAGIQGDYSAGIRKAPIMNGVLEPVGPVMGVSMGKWFLPFGVRGTLFAGVHNTLSEKGTEKIKEGYGGVRLEAMVNLNRLFDDRVTDPRLEVNLMGGAEAGFVAHRGATYARKVRPFTGPTLGGQLVYAVNDHIGVFGQARWSKNSYTQNFLHGTSSKRRMQNLSIEMGMQYRRREECITRHQYLFEPYNFVSVGMGANYPMRTGDQQLKAMMKHLGQQFYVGYGRRWSKYSSVRGYIEMAHYPYSVSKHVYPFTLGADYLVDLSTLAATYNPERIFTVEGLAGILYTHHGAAQKDYFGVQAGLKETVRINDQWGVFAEEVLRGYKGAIIPGARTLTEKEISLLPYANLGVNLYF</sequence>
<dbReference type="EMBL" id="CBAT010000124">
    <property type="protein sequence ID" value="CCZ87138.1"/>
    <property type="molecule type" value="Genomic_DNA"/>
</dbReference>
<dbReference type="RefSeq" id="WP_022052504.1">
    <property type="nucleotide sequence ID" value="NZ_HF998040.1"/>
</dbReference>
<comment type="caution">
    <text evidence="2">The sequence shown here is derived from an EMBL/GenBank/DDBJ whole genome shotgun (WGS) entry which is preliminary data.</text>
</comment>
<evidence type="ECO:0000313" key="2">
    <source>
        <dbReference type="EMBL" id="CCZ87138.1"/>
    </source>
</evidence>
<reference evidence="2" key="1">
    <citation type="submission" date="2012-11" db="EMBL/GenBank/DDBJ databases">
        <title>Dependencies among metagenomic species, viruses, plasmids and units of genetic variation.</title>
        <authorList>
            <person name="Nielsen H.B."/>
            <person name="Almeida M."/>
            <person name="Juncker A.S."/>
            <person name="Rasmussen S."/>
            <person name="Li J."/>
            <person name="Sunagawa S."/>
            <person name="Plichta D."/>
            <person name="Gautier L."/>
            <person name="Le Chatelier E."/>
            <person name="Peletier E."/>
            <person name="Bonde I."/>
            <person name="Nielsen T."/>
            <person name="Manichanh C."/>
            <person name="Arumugam M."/>
            <person name="Batto J."/>
            <person name="Santos M.B.Q.D."/>
            <person name="Blom N."/>
            <person name="Borruel N."/>
            <person name="Burgdorf K.S."/>
            <person name="Boumezbeur F."/>
            <person name="Casellas F."/>
            <person name="Dore J."/>
            <person name="Guarner F."/>
            <person name="Hansen T."/>
            <person name="Hildebrand F."/>
            <person name="Kaas R.S."/>
            <person name="Kennedy S."/>
            <person name="Kristiansen K."/>
            <person name="Kultima J.R."/>
            <person name="Leonard P."/>
            <person name="Levenez F."/>
            <person name="Lund O."/>
            <person name="Moumen B."/>
            <person name="Le Paslier D."/>
            <person name="Pons N."/>
            <person name="Pedersen O."/>
            <person name="Prifti E."/>
            <person name="Qin J."/>
            <person name="Raes J."/>
            <person name="Tap J."/>
            <person name="Tims S."/>
            <person name="Ussery D.W."/>
            <person name="Yamada T."/>
            <person name="MetaHit consortium"/>
            <person name="Renault P."/>
            <person name="Sicheritz-Ponten T."/>
            <person name="Bork P."/>
            <person name="Wang J."/>
            <person name="Brunak S."/>
            <person name="Ehrlich S.D."/>
        </authorList>
    </citation>
    <scope>NUCLEOTIDE SEQUENCE [LARGE SCALE GENOMIC DNA]</scope>
</reference>
<organism evidence="2 3">
    <name type="scientific">Phocaeicola plebeius CAG:211</name>
    <dbReference type="NCBI Taxonomy" id="1263052"/>
    <lineage>
        <taxon>Bacteria</taxon>
        <taxon>Pseudomonadati</taxon>
        <taxon>Bacteroidota</taxon>
        <taxon>Bacteroidia</taxon>
        <taxon>Bacteroidales</taxon>
        <taxon>Bacteroidaceae</taxon>
        <taxon>Phocaeicola</taxon>
    </lineage>
</organism>
<keyword evidence="1" id="KW-0732">Signal</keyword>
<evidence type="ECO:0000313" key="3">
    <source>
        <dbReference type="Proteomes" id="UP000018372"/>
    </source>
</evidence>
<name>R5V987_9BACT</name>
<accession>R5V987</accession>
<proteinExistence type="predicted"/>
<dbReference type="AlphaFoldDB" id="R5V987"/>
<protein>
    <submittedName>
        <fullName evidence="2">Uncharacterized protein</fullName>
    </submittedName>
</protein>